<organism evidence="2 3">
    <name type="scientific">Tribonema minus</name>
    <dbReference type="NCBI Taxonomy" id="303371"/>
    <lineage>
        <taxon>Eukaryota</taxon>
        <taxon>Sar</taxon>
        <taxon>Stramenopiles</taxon>
        <taxon>Ochrophyta</taxon>
        <taxon>PX clade</taxon>
        <taxon>Xanthophyceae</taxon>
        <taxon>Tribonematales</taxon>
        <taxon>Tribonemataceae</taxon>
        <taxon>Tribonema</taxon>
    </lineage>
</organism>
<protein>
    <recommendedName>
        <fullName evidence="1">Thioredoxin-like fold domain-containing protein</fullName>
    </recommendedName>
</protein>
<feature type="domain" description="Thioredoxin-like fold" evidence="1">
    <location>
        <begin position="33"/>
        <end position="120"/>
    </location>
</feature>
<name>A0A835Z494_9STRA</name>
<dbReference type="InterPro" id="IPR012336">
    <property type="entry name" value="Thioredoxin-like_fold"/>
</dbReference>
<dbReference type="EMBL" id="JAFCMP010000111">
    <property type="protein sequence ID" value="KAG5186541.1"/>
    <property type="molecule type" value="Genomic_DNA"/>
</dbReference>
<evidence type="ECO:0000313" key="3">
    <source>
        <dbReference type="Proteomes" id="UP000664859"/>
    </source>
</evidence>
<dbReference type="Proteomes" id="UP000664859">
    <property type="component" value="Unassembled WGS sequence"/>
</dbReference>
<dbReference type="InterPro" id="IPR036249">
    <property type="entry name" value="Thioredoxin-like_sf"/>
</dbReference>
<evidence type="ECO:0000259" key="1">
    <source>
        <dbReference type="Pfam" id="PF13905"/>
    </source>
</evidence>
<proteinExistence type="predicted"/>
<sequence>MSILDTPCCVLLGTGSAPGTRLSALLGAKEFALLDFWTTRCTRCPSALNKLDAAAAAGATPNIAFISVNLDDFEAARALTAGKWTNMLHVAVDEGAREILKERLGMQAVPFYVLVSREGMILASGAPKDVPVEHLRELLNGNCENIPSPPSPSTTGKAALGDSMQCVGGVCPLPRRKKAPLSPPAASECVNGVCPLPRRTPKTRSPLAPRNALAPVSQAAPVAAKLSSMQMSAPVYAFSMDEDF</sequence>
<dbReference type="Pfam" id="PF13905">
    <property type="entry name" value="Thioredoxin_8"/>
    <property type="match status" value="1"/>
</dbReference>
<dbReference type="SUPFAM" id="SSF52833">
    <property type="entry name" value="Thioredoxin-like"/>
    <property type="match status" value="1"/>
</dbReference>
<reference evidence="2" key="1">
    <citation type="submission" date="2021-02" db="EMBL/GenBank/DDBJ databases">
        <title>First Annotated Genome of the Yellow-green Alga Tribonema minus.</title>
        <authorList>
            <person name="Mahan K.M."/>
        </authorList>
    </citation>
    <scope>NUCLEOTIDE SEQUENCE</scope>
    <source>
        <strain evidence="2">UTEX B ZZ1240</strain>
    </source>
</reference>
<keyword evidence="3" id="KW-1185">Reference proteome</keyword>
<dbReference type="OrthoDB" id="273823at2759"/>
<gene>
    <name evidence="2" type="ORF">JKP88DRAFT_236159</name>
</gene>
<accession>A0A835Z494</accession>
<comment type="caution">
    <text evidence="2">The sequence shown here is derived from an EMBL/GenBank/DDBJ whole genome shotgun (WGS) entry which is preliminary data.</text>
</comment>
<dbReference type="AlphaFoldDB" id="A0A835Z494"/>
<dbReference type="Gene3D" id="3.40.30.10">
    <property type="entry name" value="Glutaredoxin"/>
    <property type="match status" value="1"/>
</dbReference>
<evidence type="ECO:0000313" key="2">
    <source>
        <dbReference type="EMBL" id="KAG5186541.1"/>
    </source>
</evidence>